<protein>
    <recommendedName>
        <fullName evidence="4">Secreted protein</fullName>
    </recommendedName>
</protein>
<reference evidence="2 3" key="1">
    <citation type="submission" date="2013-12" db="EMBL/GenBank/DDBJ databases">
        <title>Draft genome of the parsitic nematode Ancylostoma duodenale.</title>
        <authorList>
            <person name="Mitreva M."/>
        </authorList>
    </citation>
    <scope>NUCLEOTIDE SEQUENCE [LARGE SCALE GENOMIC DNA]</scope>
    <source>
        <strain evidence="2 3">Zhejiang</strain>
    </source>
</reference>
<sequence>MAALVLFLAVIAVAQACSPTTTTTSSTVRQGARKTRAVEVVRVTVVTNQRYDPSRNDAHMETMKALVSNFARGARRQAKFITKMGMRCGGRPELPIN</sequence>
<gene>
    <name evidence="2" type="ORF">ANCDUO_02674</name>
</gene>
<feature type="chain" id="PRO_5002166097" description="Secreted protein" evidence="1">
    <location>
        <begin position="17"/>
        <end position="97"/>
    </location>
</feature>
<feature type="signal peptide" evidence="1">
    <location>
        <begin position="1"/>
        <end position="16"/>
    </location>
</feature>
<evidence type="ECO:0000313" key="2">
    <source>
        <dbReference type="EMBL" id="KIH67000.1"/>
    </source>
</evidence>
<name>A0A0C2GZU3_9BILA</name>
<evidence type="ECO:0000256" key="1">
    <source>
        <dbReference type="SAM" id="SignalP"/>
    </source>
</evidence>
<dbReference type="AlphaFoldDB" id="A0A0C2GZU3"/>
<evidence type="ECO:0008006" key="4">
    <source>
        <dbReference type="Google" id="ProtNLM"/>
    </source>
</evidence>
<proteinExistence type="predicted"/>
<keyword evidence="3" id="KW-1185">Reference proteome</keyword>
<dbReference type="Proteomes" id="UP000054047">
    <property type="component" value="Unassembled WGS sequence"/>
</dbReference>
<dbReference type="EMBL" id="KN726875">
    <property type="protein sequence ID" value="KIH67000.1"/>
    <property type="molecule type" value="Genomic_DNA"/>
</dbReference>
<keyword evidence="1" id="KW-0732">Signal</keyword>
<organism evidence="2 3">
    <name type="scientific">Ancylostoma duodenale</name>
    <dbReference type="NCBI Taxonomy" id="51022"/>
    <lineage>
        <taxon>Eukaryota</taxon>
        <taxon>Metazoa</taxon>
        <taxon>Ecdysozoa</taxon>
        <taxon>Nematoda</taxon>
        <taxon>Chromadorea</taxon>
        <taxon>Rhabditida</taxon>
        <taxon>Rhabditina</taxon>
        <taxon>Rhabditomorpha</taxon>
        <taxon>Strongyloidea</taxon>
        <taxon>Ancylostomatidae</taxon>
        <taxon>Ancylostomatinae</taxon>
        <taxon>Ancylostoma</taxon>
    </lineage>
</organism>
<accession>A0A0C2GZU3</accession>
<evidence type="ECO:0000313" key="3">
    <source>
        <dbReference type="Proteomes" id="UP000054047"/>
    </source>
</evidence>